<proteinExistence type="inferred from homology"/>
<dbReference type="InterPro" id="IPR000600">
    <property type="entry name" value="ROK"/>
</dbReference>
<dbReference type="SUPFAM" id="SSF53067">
    <property type="entry name" value="Actin-like ATPase domain"/>
    <property type="match status" value="1"/>
</dbReference>
<dbReference type="Proteomes" id="UP000734823">
    <property type="component" value="Unassembled WGS sequence"/>
</dbReference>
<dbReference type="InterPro" id="IPR043129">
    <property type="entry name" value="ATPase_NBD"/>
</dbReference>
<evidence type="ECO:0000313" key="3">
    <source>
        <dbReference type="Proteomes" id="UP000734823"/>
    </source>
</evidence>
<dbReference type="Gene3D" id="1.10.10.10">
    <property type="entry name" value="Winged helix-like DNA-binding domain superfamily/Winged helix DNA-binding domain"/>
    <property type="match status" value="1"/>
</dbReference>
<dbReference type="Gene3D" id="3.30.420.40">
    <property type="match status" value="2"/>
</dbReference>
<dbReference type="RefSeq" id="WP_187217782.1">
    <property type="nucleotide sequence ID" value="NZ_JABVED010000001.1"/>
</dbReference>
<dbReference type="EMBL" id="JABVED010000001">
    <property type="protein sequence ID" value="MBC6445716.1"/>
    <property type="molecule type" value="Genomic_DNA"/>
</dbReference>
<dbReference type="PANTHER" id="PTHR18964:SF149">
    <property type="entry name" value="BIFUNCTIONAL UDP-N-ACETYLGLUCOSAMINE 2-EPIMERASE_N-ACETYLMANNOSAMINE KINASE"/>
    <property type="match status" value="1"/>
</dbReference>
<dbReference type="PANTHER" id="PTHR18964">
    <property type="entry name" value="ROK (REPRESSOR, ORF, KINASE) FAMILY"/>
    <property type="match status" value="1"/>
</dbReference>
<sequence>MIKRSARDIRRRNRFDALRCVYAAPGPVSRQDIATATGLSFATVANLTAELLDAGVLLEAGQENTGAGRPRSTLAVNPRRGALVGVDISETFIHVELFDLSMTTRHELRHPLPERDSKPDDVIEHLVGLVSRLLKAADVPSDQVLGIGVSVPGQVEPEGGVSVFSPYWAWHDVPLRAMLAERLNLPVFLDNPLKAATVAEMWFGAGRGVDDLVVITLRTGVGAGIAVDGSLLRGVTNSAGEWGHTCLVLDGRPCRCGSAGCVETYVGAPGIMRTLAEADPGSTLLDPDDQAATIEAVARAADDEDEVALAVIAKTGRYLGAAVANLINMVNPQVLVLSDWVAAKLGERLLRVTREIAADHALAEPFRAVDLRLCSLPHNPVSLGAATFALEGFLNDHEIFGSVASRRPVTMSAAKTTGLA</sequence>
<dbReference type="InterPro" id="IPR036390">
    <property type="entry name" value="WH_DNA-bd_sf"/>
</dbReference>
<organism evidence="2 3">
    <name type="scientific">Actinokineospora xionganensis</name>
    <dbReference type="NCBI Taxonomy" id="2684470"/>
    <lineage>
        <taxon>Bacteria</taxon>
        <taxon>Bacillati</taxon>
        <taxon>Actinomycetota</taxon>
        <taxon>Actinomycetes</taxon>
        <taxon>Pseudonocardiales</taxon>
        <taxon>Pseudonocardiaceae</taxon>
        <taxon>Actinokineospora</taxon>
    </lineage>
</organism>
<comment type="caution">
    <text evidence="2">The sequence shown here is derived from an EMBL/GenBank/DDBJ whole genome shotgun (WGS) entry which is preliminary data.</text>
</comment>
<dbReference type="Pfam" id="PF00480">
    <property type="entry name" value="ROK"/>
    <property type="match status" value="1"/>
</dbReference>
<dbReference type="InterPro" id="IPR049874">
    <property type="entry name" value="ROK_cs"/>
</dbReference>
<dbReference type="PROSITE" id="PS01125">
    <property type="entry name" value="ROK"/>
    <property type="match status" value="1"/>
</dbReference>
<name>A0ABR7L030_9PSEU</name>
<comment type="similarity">
    <text evidence="1">Belongs to the ROK (NagC/XylR) family.</text>
</comment>
<protein>
    <submittedName>
        <fullName evidence="2">ROK family protein</fullName>
    </submittedName>
</protein>
<keyword evidence="3" id="KW-1185">Reference proteome</keyword>
<evidence type="ECO:0000256" key="1">
    <source>
        <dbReference type="ARBA" id="ARBA00006479"/>
    </source>
</evidence>
<dbReference type="InterPro" id="IPR036388">
    <property type="entry name" value="WH-like_DNA-bd_sf"/>
</dbReference>
<dbReference type="SUPFAM" id="SSF46785">
    <property type="entry name" value="Winged helix' DNA-binding domain"/>
    <property type="match status" value="1"/>
</dbReference>
<evidence type="ECO:0000313" key="2">
    <source>
        <dbReference type="EMBL" id="MBC6445716.1"/>
    </source>
</evidence>
<accession>A0ABR7L030</accession>
<gene>
    <name evidence="2" type="ORF">GPZ80_00810</name>
</gene>
<reference evidence="2 3" key="1">
    <citation type="submission" date="2020-06" db="EMBL/GenBank/DDBJ databases">
        <title>Actinokineospora xiongansis sp. nov., isolated from soil of Baiyangdian.</title>
        <authorList>
            <person name="Zhang X."/>
        </authorList>
    </citation>
    <scope>NUCLEOTIDE SEQUENCE [LARGE SCALE GENOMIC DNA]</scope>
    <source>
        <strain evidence="2 3">HBU206404</strain>
    </source>
</reference>
<dbReference type="CDD" id="cd24076">
    <property type="entry name" value="ASKHA_ATPase_ROK_BsXylR-like"/>
    <property type="match status" value="1"/>
</dbReference>